<gene>
    <name evidence="10" type="ORF">MUK42_16413</name>
</gene>
<dbReference type="CDD" id="cd06472">
    <property type="entry name" value="ACD_ScHsp26_like"/>
    <property type="match status" value="1"/>
</dbReference>
<dbReference type="GO" id="GO:0005783">
    <property type="term" value="C:endoplasmic reticulum"/>
    <property type="evidence" value="ECO:0007669"/>
    <property type="project" value="UniProtKB-SubCell"/>
</dbReference>
<dbReference type="Pfam" id="PF00011">
    <property type="entry name" value="HSP20"/>
    <property type="match status" value="1"/>
</dbReference>
<keyword evidence="11" id="KW-1185">Reference proteome</keyword>
<dbReference type="EMBL" id="CP097510">
    <property type="protein sequence ID" value="URE34736.1"/>
    <property type="molecule type" value="Genomic_DNA"/>
</dbReference>
<dbReference type="PROSITE" id="PS51203">
    <property type="entry name" value="CS"/>
    <property type="match status" value="1"/>
</dbReference>
<keyword evidence="2" id="KW-0732">Signal</keyword>
<dbReference type="PANTHER" id="PTHR11527">
    <property type="entry name" value="HEAT-SHOCK PROTEIN 20 FAMILY MEMBER"/>
    <property type="match status" value="1"/>
</dbReference>
<comment type="subcellular location">
    <subcellularLocation>
        <location evidence="1">Endoplasmic reticulum</location>
    </subcellularLocation>
</comment>
<dbReference type="EMBL" id="CP097510">
    <property type="protein sequence ID" value="URE34742.1"/>
    <property type="molecule type" value="Genomic_DNA"/>
</dbReference>
<proteinExistence type="inferred from homology"/>
<feature type="domain" description="CS" evidence="9">
    <location>
        <begin position="128"/>
        <end position="235"/>
    </location>
</feature>
<dbReference type="InterPro" id="IPR031107">
    <property type="entry name" value="Small_HSP"/>
</dbReference>
<evidence type="ECO:0000256" key="7">
    <source>
        <dbReference type="SAM" id="MobiDB-lite"/>
    </source>
</evidence>
<evidence type="ECO:0000259" key="8">
    <source>
        <dbReference type="PROSITE" id="PS01031"/>
    </source>
</evidence>
<dbReference type="EMBL" id="CP097510">
    <property type="protein sequence ID" value="URE34740.1"/>
    <property type="molecule type" value="Genomic_DNA"/>
</dbReference>
<evidence type="ECO:0000256" key="4">
    <source>
        <dbReference type="ARBA" id="ARBA00023016"/>
    </source>
</evidence>
<reference evidence="10" key="1">
    <citation type="submission" date="2022-05" db="EMBL/GenBank/DDBJ databases">
        <title>The Musa troglodytarum L. genome provides insights into the mechanism of non-climacteric behaviour and enrichment of carotenoids.</title>
        <authorList>
            <person name="Wang J."/>
        </authorList>
    </citation>
    <scope>NUCLEOTIDE SEQUENCE</scope>
    <source>
        <tissue evidence="10">Leaf</tissue>
    </source>
</reference>
<feature type="compositionally biased region" description="Basic and acidic residues" evidence="7">
    <location>
        <begin position="243"/>
        <end position="261"/>
    </location>
</feature>
<accession>A0A9E7HRL9</accession>
<evidence type="ECO:0000256" key="6">
    <source>
        <dbReference type="RuleBase" id="RU003616"/>
    </source>
</evidence>
<name>A0A9E7HRL9_9LILI</name>
<sequence length="261" mass="29128">MPPRVRWRTPVLPACITGKTAQDWRYGQSALPCFTTSDTLPSAQLALLLLLPLPGLIGMATVRPPFSAALLLPVLILVPVWLGATPSSGSLLPWLDGAGSPLADRFPDPFRILEHVPFGLDRDDMEVVTHARVDWKETPTHHHIMIDVPGLRKEELKIEVEENRILRVSGERRREEEKKDEHWHRVERSYGKFWRQFRLPDNADLDSVSAKLEDGVLTVALPKLAPEKIRGPRVVSIAGGDDAGDKEKLRGSSSEAKKVDL</sequence>
<dbReference type="InterPro" id="IPR008978">
    <property type="entry name" value="HSP20-like_chaperone"/>
</dbReference>
<feature type="domain" description="SHSP" evidence="8">
    <location>
        <begin position="124"/>
        <end position="240"/>
    </location>
</feature>
<feature type="region of interest" description="Disordered" evidence="7">
    <location>
        <begin position="234"/>
        <end position="261"/>
    </location>
</feature>
<keyword evidence="3" id="KW-0256">Endoplasmic reticulum</keyword>
<dbReference type="EMBL" id="CP097510">
    <property type="protein sequence ID" value="URE34735.1"/>
    <property type="molecule type" value="Genomic_DNA"/>
</dbReference>
<dbReference type="InterPro" id="IPR007052">
    <property type="entry name" value="CS_dom"/>
</dbReference>
<dbReference type="EMBL" id="CP097510">
    <property type="protein sequence ID" value="URE34738.1"/>
    <property type="molecule type" value="Genomic_DNA"/>
</dbReference>
<dbReference type="InterPro" id="IPR002068">
    <property type="entry name" value="A-crystallin/Hsp20_dom"/>
</dbReference>
<evidence type="ECO:0000313" key="11">
    <source>
        <dbReference type="Proteomes" id="UP001055439"/>
    </source>
</evidence>
<protein>
    <submittedName>
        <fullName evidence="10">Heat shock protein</fullName>
    </submittedName>
</protein>
<evidence type="ECO:0000313" key="10">
    <source>
        <dbReference type="EMBL" id="URE34737.1"/>
    </source>
</evidence>
<dbReference type="EMBL" id="CP097510">
    <property type="protein sequence ID" value="URE34737.1"/>
    <property type="molecule type" value="Genomic_DNA"/>
</dbReference>
<evidence type="ECO:0000259" key="9">
    <source>
        <dbReference type="PROSITE" id="PS51203"/>
    </source>
</evidence>
<dbReference type="AlphaFoldDB" id="A0A9E7HRL9"/>
<dbReference type="EMBL" id="CP097510">
    <property type="protein sequence ID" value="URE34739.1"/>
    <property type="molecule type" value="Genomic_DNA"/>
</dbReference>
<evidence type="ECO:0000256" key="5">
    <source>
        <dbReference type="PROSITE-ProRule" id="PRU00285"/>
    </source>
</evidence>
<dbReference type="PROSITE" id="PS01031">
    <property type="entry name" value="SHSP"/>
    <property type="match status" value="1"/>
</dbReference>
<evidence type="ECO:0000256" key="1">
    <source>
        <dbReference type="ARBA" id="ARBA00004240"/>
    </source>
</evidence>
<dbReference type="OrthoDB" id="1431247at2759"/>
<dbReference type="FunFam" id="2.60.40.790:FF:000035">
    <property type="entry name" value="22.0 kDa heat shock protein"/>
    <property type="match status" value="1"/>
</dbReference>
<comment type="similarity">
    <text evidence="5 6">Belongs to the small heat shock protein (HSP20) family.</text>
</comment>
<dbReference type="Gene3D" id="2.60.40.790">
    <property type="match status" value="1"/>
</dbReference>
<dbReference type="Proteomes" id="UP001055439">
    <property type="component" value="Chromosome 8"/>
</dbReference>
<organism evidence="10 11">
    <name type="scientific">Musa troglodytarum</name>
    <name type="common">fe'i banana</name>
    <dbReference type="NCBI Taxonomy" id="320322"/>
    <lineage>
        <taxon>Eukaryota</taxon>
        <taxon>Viridiplantae</taxon>
        <taxon>Streptophyta</taxon>
        <taxon>Embryophyta</taxon>
        <taxon>Tracheophyta</taxon>
        <taxon>Spermatophyta</taxon>
        <taxon>Magnoliopsida</taxon>
        <taxon>Liliopsida</taxon>
        <taxon>Zingiberales</taxon>
        <taxon>Musaceae</taxon>
        <taxon>Musa</taxon>
    </lineage>
</organism>
<evidence type="ECO:0000256" key="2">
    <source>
        <dbReference type="ARBA" id="ARBA00022729"/>
    </source>
</evidence>
<evidence type="ECO:0000256" key="3">
    <source>
        <dbReference type="ARBA" id="ARBA00022824"/>
    </source>
</evidence>
<dbReference type="SUPFAM" id="SSF49764">
    <property type="entry name" value="HSP20-like chaperones"/>
    <property type="match status" value="1"/>
</dbReference>
<dbReference type="GO" id="GO:0009408">
    <property type="term" value="P:response to heat"/>
    <property type="evidence" value="ECO:0007669"/>
    <property type="project" value="UniProtKB-ARBA"/>
</dbReference>
<keyword evidence="4 10" id="KW-0346">Stress response</keyword>